<evidence type="ECO:0000256" key="4">
    <source>
        <dbReference type="ARBA" id="ARBA00022801"/>
    </source>
</evidence>
<accession>A0A1F6FZK4</accession>
<name>A0A1F6FZK4_9BACT</name>
<dbReference type="EC" id="3.1.26.5" evidence="6"/>
<dbReference type="SUPFAM" id="SSF54211">
    <property type="entry name" value="Ribosomal protein S5 domain 2-like"/>
    <property type="match status" value="1"/>
</dbReference>
<dbReference type="InterPro" id="IPR014721">
    <property type="entry name" value="Ribsml_uS5_D2-typ_fold_subgr"/>
</dbReference>
<keyword evidence="3" id="KW-0255">Endonuclease</keyword>
<proteinExistence type="predicted"/>
<dbReference type="AlphaFoldDB" id="A0A1F6FZK4"/>
<gene>
    <name evidence="7" type="ORF">A3H16_02310</name>
</gene>
<dbReference type="GO" id="GO:0042781">
    <property type="term" value="F:3'-tRNA processing endoribonuclease activity"/>
    <property type="evidence" value="ECO:0007669"/>
    <property type="project" value="TreeGrafter"/>
</dbReference>
<dbReference type="InterPro" id="IPR000100">
    <property type="entry name" value="RNase_P"/>
</dbReference>
<protein>
    <recommendedName>
        <fullName evidence="6">Ribonuclease P protein component</fullName>
        <ecNumber evidence="6">3.1.26.5</ecNumber>
    </recommendedName>
</protein>
<evidence type="ECO:0000256" key="3">
    <source>
        <dbReference type="ARBA" id="ARBA00022759"/>
    </source>
</evidence>
<evidence type="ECO:0000256" key="5">
    <source>
        <dbReference type="ARBA" id="ARBA00022884"/>
    </source>
</evidence>
<evidence type="ECO:0000313" key="7">
    <source>
        <dbReference type="EMBL" id="OGG91278.1"/>
    </source>
</evidence>
<dbReference type="GO" id="GO:0004526">
    <property type="term" value="F:ribonuclease P activity"/>
    <property type="evidence" value="ECO:0007669"/>
    <property type="project" value="UniProtKB-UniRule"/>
</dbReference>
<reference evidence="7 8" key="1">
    <citation type="journal article" date="2016" name="Nat. Commun.">
        <title>Thousands of microbial genomes shed light on interconnected biogeochemical processes in an aquifer system.</title>
        <authorList>
            <person name="Anantharaman K."/>
            <person name="Brown C.T."/>
            <person name="Hug L.A."/>
            <person name="Sharon I."/>
            <person name="Castelle C.J."/>
            <person name="Probst A.J."/>
            <person name="Thomas B.C."/>
            <person name="Singh A."/>
            <person name="Wilkins M.J."/>
            <person name="Karaoz U."/>
            <person name="Brodie E.L."/>
            <person name="Williams K.H."/>
            <person name="Hubbard S.S."/>
            <person name="Banfield J.F."/>
        </authorList>
    </citation>
    <scope>NUCLEOTIDE SEQUENCE [LARGE SCALE GENOMIC DNA]</scope>
</reference>
<dbReference type="GO" id="GO:0000049">
    <property type="term" value="F:tRNA binding"/>
    <property type="evidence" value="ECO:0007669"/>
    <property type="project" value="InterPro"/>
</dbReference>
<evidence type="ECO:0000256" key="6">
    <source>
        <dbReference type="NCBIfam" id="TIGR00188"/>
    </source>
</evidence>
<keyword evidence="5" id="KW-0694">RNA-binding</keyword>
<dbReference type="PANTHER" id="PTHR33992:SF1">
    <property type="entry name" value="RIBONUCLEASE P PROTEIN COMPONENT"/>
    <property type="match status" value="1"/>
</dbReference>
<dbReference type="InterPro" id="IPR020568">
    <property type="entry name" value="Ribosomal_Su5_D2-typ_SF"/>
</dbReference>
<dbReference type="GO" id="GO:0030677">
    <property type="term" value="C:ribonuclease P complex"/>
    <property type="evidence" value="ECO:0007669"/>
    <property type="project" value="TreeGrafter"/>
</dbReference>
<dbReference type="NCBIfam" id="TIGR00188">
    <property type="entry name" value="rnpA"/>
    <property type="match status" value="1"/>
</dbReference>
<evidence type="ECO:0000256" key="2">
    <source>
        <dbReference type="ARBA" id="ARBA00022722"/>
    </source>
</evidence>
<keyword evidence="1" id="KW-0819">tRNA processing</keyword>
<dbReference type="PANTHER" id="PTHR33992">
    <property type="entry name" value="RIBONUCLEASE P PROTEIN COMPONENT"/>
    <property type="match status" value="1"/>
</dbReference>
<keyword evidence="2" id="KW-0540">Nuclease</keyword>
<dbReference type="Gene3D" id="3.30.230.10">
    <property type="match status" value="1"/>
</dbReference>
<comment type="caution">
    <text evidence="7">The sequence shown here is derived from an EMBL/GenBank/DDBJ whole genome shotgun (WGS) entry which is preliminary data.</text>
</comment>
<organism evidence="7 8">
    <name type="scientific">Candidatus Kaiserbacteria bacterium RIFCSPLOWO2_12_FULL_53_8</name>
    <dbReference type="NCBI Taxonomy" id="1798529"/>
    <lineage>
        <taxon>Bacteria</taxon>
        <taxon>Candidatus Kaiseribacteriota</taxon>
    </lineage>
</organism>
<evidence type="ECO:0000313" key="8">
    <source>
        <dbReference type="Proteomes" id="UP000178601"/>
    </source>
</evidence>
<dbReference type="EMBL" id="MFMQ01000058">
    <property type="protein sequence ID" value="OGG91278.1"/>
    <property type="molecule type" value="Genomic_DNA"/>
</dbReference>
<dbReference type="Proteomes" id="UP000178601">
    <property type="component" value="Unassembled WGS sequence"/>
</dbReference>
<sequence>MQLSSLRGRKTVERVRHKGQCFRGQHMHVTYILGASRRGVARYAPTGLFVGTAASTKLDKSAVKRNRMRRRCREALRLAVKPEKTLPLCQLIIVPRSSSLQCDFEELLKDAKAFLSHLQRHKSIISNQ</sequence>
<dbReference type="Pfam" id="PF00825">
    <property type="entry name" value="Ribonuclease_P"/>
    <property type="match status" value="1"/>
</dbReference>
<keyword evidence="4" id="KW-0378">Hydrolase</keyword>
<evidence type="ECO:0000256" key="1">
    <source>
        <dbReference type="ARBA" id="ARBA00022694"/>
    </source>
</evidence>